<evidence type="ECO:0000313" key="11">
    <source>
        <dbReference type="Proteomes" id="UP000001996"/>
    </source>
</evidence>
<dbReference type="InterPro" id="IPR053826">
    <property type="entry name" value="WDR75"/>
</dbReference>
<dbReference type="eggNOG" id="KOG1963">
    <property type="taxonomic scope" value="Eukaryota"/>
</dbReference>
<keyword evidence="4 8" id="KW-0853">WD repeat</keyword>
<dbReference type="GO" id="GO:0032040">
    <property type="term" value="C:small-subunit processome"/>
    <property type="evidence" value="ECO:0007669"/>
    <property type="project" value="InterPro"/>
</dbReference>
<dbReference type="Pfam" id="PF23869">
    <property type="entry name" value="Beta-prop_WDR75_1st"/>
    <property type="match status" value="1"/>
</dbReference>
<keyword evidence="7" id="KW-0539">Nucleus</keyword>
<dbReference type="GeneID" id="5231358"/>
<dbReference type="HOGENOM" id="CLU_348179_0_0_1"/>
<dbReference type="PROSITE" id="PS50082">
    <property type="entry name" value="WD_REPEATS_2"/>
    <property type="match status" value="1"/>
</dbReference>
<dbReference type="OrthoDB" id="4096at2759"/>
<dbReference type="EMBL" id="CH981529">
    <property type="protein sequence ID" value="EDK46199.1"/>
    <property type="molecule type" value="Genomic_DNA"/>
</dbReference>
<feature type="compositionally biased region" description="Low complexity" evidence="9">
    <location>
        <begin position="590"/>
        <end position="608"/>
    </location>
</feature>
<keyword evidence="5" id="KW-0677">Repeat</keyword>
<dbReference type="InParanoid" id="A5E441"/>
<keyword evidence="11" id="KW-1185">Reference proteome</keyword>
<evidence type="ECO:0000256" key="9">
    <source>
        <dbReference type="SAM" id="MobiDB-lite"/>
    </source>
</evidence>
<evidence type="ECO:0000256" key="6">
    <source>
        <dbReference type="ARBA" id="ARBA00023163"/>
    </source>
</evidence>
<evidence type="ECO:0000256" key="1">
    <source>
        <dbReference type="ARBA" id="ARBA00004604"/>
    </source>
</evidence>
<feature type="repeat" description="WD" evidence="8">
    <location>
        <begin position="281"/>
        <end position="322"/>
    </location>
</feature>
<feature type="region of interest" description="Disordered" evidence="9">
    <location>
        <begin position="844"/>
        <end position="863"/>
    </location>
</feature>
<evidence type="ECO:0000256" key="3">
    <source>
        <dbReference type="ARBA" id="ARBA00022552"/>
    </source>
</evidence>
<dbReference type="InterPro" id="IPR015943">
    <property type="entry name" value="WD40/YVTN_repeat-like_dom_sf"/>
</dbReference>
<keyword evidence="2" id="KW-0690">Ribosome biogenesis</keyword>
<accession>A5E441</accession>
<dbReference type="SUPFAM" id="SSF50978">
    <property type="entry name" value="WD40 repeat-like"/>
    <property type="match status" value="2"/>
</dbReference>
<dbReference type="InterPro" id="IPR036322">
    <property type="entry name" value="WD40_repeat_dom_sf"/>
</dbReference>
<reference evidence="10 11" key="1">
    <citation type="journal article" date="2009" name="Nature">
        <title>Evolution of pathogenicity and sexual reproduction in eight Candida genomes.</title>
        <authorList>
            <person name="Butler G."/>
            <person name="Rasmussen M.D."/>
            <person name="Lin M.F."/>
            <person name="Santos M.A."/>
            <person name="Sakthikumar S."/>
            <person name="Munro C.A."/>
            <person name="Rheinbay E."/>
            <person name="Grabherr M."/>
            <person name="Forche A."/>
            <person name="Reedy J.L."/>
            <person name="Agrafioti I."/>
            <person name="Arnaud M.B."/>
            <person name="Bates S."/>
            <person name="Brown A.J."/>
            <person name="Brunke S."/>
            <person name="Costanzo M.C."/>
            <person name="Fitzpatrick D.A."/>
            <person name="de Groot P.W."/>
            <person name="Harris D."/>
            <person name="Hoyer L.L."/>
            <person name="Hube B."/>
            <person name="Klis F.M."/>
            <person name="Kodira C."/>
            <person name="Lennard N."/>
            <person name="Logue M.E."/>
            <person name="Martin R."/>
            <person name="Neiman A.M."/>
            <person name="Nikolaou E."/>
            <person name="Quail M.A."/>
            <person name="Quinn J."/>
            <person name="Santos M.C."/>
            <person name="Schmitzberger F.F."/>
            <person name="Sherlock G."/>
            <person name="Shah P."/>
            <person name="Silverstein K.A."/>
            <person name="Skrzypek M.S."/>
            <person name="Soll D."/>
            <person name="Staggs R."/>
            <person name="Stansfield I."/>
            <person name="Stumpf M.P."/>
            <person name="Sudbery P.E."/>
            <person name="Srikantha T."/>
            <person name="Zeng Q."/>
            <person name="Berman J."/>
            <person name="Berriman M."/>
            <person name="Heitman J."/>
            <person name="Gow N.A."/>
            <person name="Lorenz M.C."/>
            <person name="Birren B.W."/>
            <person name="Kellis M."/>
            <person name="Cuomo C.A."/>
        </authorList>
    </citation>
    <scope>NUCLEOTIDE SEQUENCE [LARGE SCALE GENOMIC DNA]</scope>
    <source>
        <strain evidence="11">ATCC 11503 / BCRC 21390 / CBS 2605 / JCM 1781 / NBRC 1676 / NRRL YB-4239</strain>
    </source>
</reference>
<dbReference type="KEGG" id="lel:PVL30_004097"/>
<dbReference type="PANTHER" id="PTHR44215:SF1">
    <property type="entry name" value="WD REPEAT-CONTAINING PROTEIN 75"/>
    <property type="match status" value="1"/>
</dbReference>
<protein>
    <submittedName>
        <fullName evidence="10">Uncharacterized protein</fullName>
    </submittedName>
</protein>
<dbReference type="STRING" id="379508.A5E441"/>
<dbReference type="VEuPathDB" id="FungiDB:LELG_04380"/>
<evidence type="ECO:0000256" key="2">
    <source>
        <dbReference type="ARBA" id="ARBA00022517"/>
    </source>
</evidence>
<evidence type="ECO:0000256" key="5">
    <source>
        <dbReference type="ARBA" id="ARBA00022737"/>
    </source>
</evidence>
<name>A5E441_LODEL</name>
<dbReference type="GO" id="GO:2000234">
    <property type="term" value="P:positive regulation of rRNA processing"/>
    <property type="evidence" value="ECO:0007669"/>
    <property type="project" value="TreeGrafter"/>
</dbReference>
<proteinExistence type="predicted"/>
<dbReference type="GO" id="GO:0006364">
    <property type="term" value="P:rRNA processing"/>
    <property type="evidence" value="ECO:0007669"/>
    <property type="project" value="UniProtKB-KW"/>
</dbReference>
<organism evidence="10 11">
    <name type="scientific">Lodderomyces elongisporus (strain ATCC 11503 / CBS 2605 / JCM 1781 / NBRC 1676 / NRRL YB-4239)</name>
    <name type="common">Yeast</name>
    <name type="synonym">Saccharomyces elongisporus</name>
    <dbReference type="NCBI Taxonomy" id="379508"/>
    <lineage>
        <taxon>Eukaryota</taxon>
        <taxon>Fungi</taxon>
        <taxon>Dikarya</taxon>
        <taxon>Ascomycota</taxon>
        <taxon>Saccharomycotina</taxon>
        <taxon>Pichiomycetes</taxon>
        <taxon>Debaryomycetaceae</taxon>
        <taxon>Candida/Lodderomyces clade</taxon>
        <taxon>Lodderomyces</taxon>
    </lineage>
</organism>
<dbReference type="PROSITE" id="PS50294">
    <property type="entry name" value="WD_REPEATS_REGION"/>
    <property type="match status" value="1"/>
</dbReference>
<dbReference type="GO" id="GO:0003723">
    <property type="term" value="F:RNA binding"/>
    <property type="evidence" value="ECO:0007669"/>
    <property type="project" value="InterPro"/>
</dbReference>
<evidence type="ECO:0000313" key="10">
    <source>
        <dbReference type="EMBL" id="EDK46199.1"/>
    </source>
</evidence>
<feature type="region of interest" description="Disordered" evidence="9">
    <location>
        <begin position="590"/>
        <end position="614"/>
    </location>
</feature>
<feature type="compositionally biased region" description="Gly residues" evidence="9">
    <location>
        <begin position="852"/>
        <end position="863"/>
    </location>
</feature>
<evidence type="ECO:0000256" key="7">
    <source>
        <dbReference type="ARBA" id="ARBA00023242"/>
    </source>
</evidence>
<dbReference type="PANTHER" id="PTHR44215">
    <property type="entry name" value="WD REPEAT-CONTAINING PROTEIN 75"/>
    <property type="match status" value="1"/>
</dbReference>
<sequence length="911" mass="101810">MPSSKINEWSVSMLTGGVPIDFPYSHSSASIYSQDGRYLITTLSHQICVYFVSTKQCIRTIDIDLTDVVDIKLDVTNPSQIILFKSIGEIMIVNYKDKNMPEPVVTTTSIQQQLNNHNVLSVVCVKHDRYIAISGKKDKRKGHSPHSRFLISIDRTADLVSVMGEVSNVLHYAVSLDCTKVAFVTNDQTITLIDLGVYYDISSGSISNTSVGANNQVTETDAANGKLELLAMETIPFQFRSPITAVAVSNDAVIALGTNSGVIQILYGGILENAEKTQRLFKWHIDQVNALQFSSDNNYLLSGGMEKVLVFWQLETEKKQFLPRLNGVIDKISIDLNKNDYITLLLKTDVANYEILVLSLVDLVSRLAVNTIRPKFANNLKTTLARTKKKLAKDASFQKDFNKLKLKYDYTCSFEPHSKSKNLYFPNESSIQAFDIIRNEQSFIQHAAPIISTGKVRGETKIIDPQLTLLKFSQDGEWMCTFDEVVSSELDSLLSTKDKQYALKFWRYNENKEKEKDRSDKEKDKDNRNGFWELTTKIIDPHGKGTPVLSLIPAPSSYFNGLAFLTADNKGGVRVWRPTFPKDAYKVPASTTNSSSFSQQKQNKSTQTAWTLRRQRTPASNASYDAVSLAWSDDSSTIFLGHECSITCLDLKTFEPIQDFQIPTLTESRIRSLQFLNNYLVVLSKTRFFVYDLVAAKLTELVTKVHTTSGGKNLITIDPKRNLICLAINYYSGYEPLDAENLQIKSKIYLFKPNQLKPIFVREHSLGIAALRLDSGSFIFIDLECRAGSLSSTLLEEIDEAERTKSNNEPGAGVGSLSEEIKLMLITAQGNVELMNYRSTASSVKTKKQSNGGDGGNKGVNGGVGIDDAEIDAAMSTEERVLDLHSFQPIFQNLDGLQVETIFDRITDILR</sequence>
<dbReference type="GO" id="GO:0045943">
    <property type="term" value="P:positive regulation of transcription by RNA polymerase I"/>
    <property type="evidence" value="ECO:0007669"/>
    <property type="project" value="InterPro"/>
</dbReference>
<keyword evidence="6" id="KW-0804">Transcription</keyword>
<dbReference type="FunCoup" id="A5E441">
    <property type="interactions" value="401"/>
</dbReference>
<keyword evidence="3" id="KW-0698">rRNA processing</keyword>
<dbReference type="Proteomes" id="UP000001996">
    <property type="component" value="Unassembled WGS sequence"/>
</dbReference>
<evidence type="ECO:0000256" key="8">
    <source>
        <dbReference type="PROSITE-ProRule" id="PRU00221"/>
    </source>
</evidence>
<gene>
    <name evidence="10" type="ORF">LELG_04380</name>
</gene>
<evidence type="ECO:0000256" key="4">
    <source>
        <dbReference type="ARBA" id="ARBA00022574"/>
    </source>
</evidence>
<comment type="subcellular location">
    <subcellularLocation>
        <location evidence="1">Nucleus</location>
        <location evidence="1">Nucleolus</location>
    </subcellularLocation>
</comment>
<dbReference type="Gene3D" id="2.130.10.10">
    <property type="entry name" value="YVTN repeat-like/Quinoprotein amine dehydrogenase"/>
    <property type="match status" value="2"/>
</dbReference>
<dbReference type="AlphaFoldDB" id="A5E441"/>
<dbReference type="InterPro" id="IPR001680">
    <property type="entry name" value="WD40_rpt"/>
</dbReference>
<dbReference type="SMART" id="SM00320">
    <property type="entry name" value="WD40"/>
    <property type="match status" value="2"/>
</dbReference>
<dbReference type="OMA" id="KWHIDSV"/>